<reference evidence="2 3" key="1">
    <citation type="journal article" date="2010" name="Science">
        <title>Genomic comparison of the ants Camponotus floridanus and Harpegnathos saltator.</title>
        <authorList>
            <person name="Bonasio R."/>
            <person name="Zhang G."/>
            <person name="Ye C."/>
            <person name="Mutti N.S."/>
            <person name="Fang X."/>
            <person name="Qin N."/>
            <person name="Donahue G."/>
            <person name="Yang P."/>
            <person name="Li Q."/>
            <person name="Li C."/>
            <person name="Zhang P."/>
            <person name="Huang Z."/>
            <person name="Berger S.L."/>
            <person name="Reinberg D."/>
            <person name="Wang J."/>
            <person name="Liebig J."/>
        </authorList>
    </citation>
    <scope>NUCLEOTIDE SEQUENCE [LARGE SCALE GENOMIC DNA]</scope>
    <source>
        <strain evidence="2 3">R22 G/1</strain>
    </source>
</reference>
<feature type="transmembrane region" description="Helical" evidence="1">
    <location>
        <begin position="407"/>
        <end position="428"/>
    </location>
</feature>
<protein>
    <submittedName>
        <fullName evidence="2">Uncharacterized protein</fullName>
    </submittedName>
</protein>
<evidence type="ECO:0000313" key="3">
    <source>
        <dbReference type="Proteomes" id="UP000008237"/>
    </source>
</evidence>
<keyword evidence="1" id="KW-0472">Membrane</keyword>
<dbReference type="OMA" id="ETHHENI"/>
<dbReference type="AlphaFoldDB" id="E2C9K6"/>
<dbReference type="EMBL" id="GL453868">
    <property type="protein sequence ID" value="EFN75345.1"/>
    <property type="molecule type" value="Genomic_DNA"/>
</dbReference>
<dbReference type="STRING" id="610380.E2C9K6"/>
<accession>E2C9K6</accession>
<gene>
    <name evidence="2" type="ORF">EAI_06128</name>
</gene>
<evidence type="ECO:0000256" key="1">
    <source>
        <dbReference type="SAM" id="Phobius"/>
    </source>
</evidence>
<proteinExistence type="predicted"/>
<keyword evidence="1" id="KW-1133">Transmembrane helix</keyword>
<dbReference type="Proteomes" id="UP000008237">
    <property type="component" value="Unassembled WGS sequence"/>
</dbReference>
<evidence type="ECO:0000313" key="2">
    <source>
        <dbReference type="EMBL" id="EFN75345.1"/>
    </source>
</evidence>
<sequence>MLNVIMVLQTIFHAMKNDDIRDMNDLYFSAVYKDHHICIKSECEADAWHEGERGIEARRLLGALSHISWESTYLSSYLAGKSPLHTRNDECYNRYLLQMTRYNAWPKRNHKFEILEMIKEYIVLIGRVRRSHQFTGLINAIIKLLCNVQEKVGYCEKGPLSLCYASLAHFIMVFSRCNIFISKLCKNSQSMAIKNWKGALHFTPDACVLQILITQMEHFHPDFLTTLNMTHSLLSSVQYMLQTNNNLLRTESSETCNCYKKLIQFTINILGKCCETRSIVTNNINWQDLFYTSNKCYTLKKINYKDYGCRTKYDLQNKEKHAMEIYPEKLDRNFWSNIKKTQHQVLKEGIRFLCYLTICDPYFFIQSLDIEDSFNLLIRNITFFDDLILHENDRKYFMCILYSNITIIINNTPISTIVYLMIYGYLLVY</sequence>
<dbReference type="InParanoid" id="E2C9K6"/>
<dbReference type="OrthoDB" id="7668655at2759"/>
<keyword evidence="3" id="KW-1185">Reference proteome</keyword>
<keyword evidence="1" id="KW-0812">Transmembrane</keyword>
<organism evidence="3">
    <name type="scientific">Harpegnathos saltator</name>
    <name type="common">Jerdon's jumping ant</name>
    <dbReference type="NCBI Taxonomy" id="610380"/>
    <lineage>
        <taxon>Eukaryota</taxon>
        <taxon>Metazoa</taxon>
        <taxon>Ecdysozoa</taxon>
        <taxon>Arthropoda</taxon>
        <taxon>Hexapoda</taxon>
        <taxon>Insecta</taxon>
        <taxon>Pterygota</taxon>
        <taxon>Neoptera</taxon>
        <taxon>Endopterygota</taxon>
        <taxon>Hymenoptera</taxon>
        <taxon>Apocrita</taxon>
        <taxon>Aculeata</taxon>
        <taxon>Formicoidea</taxon>
        <taxon>Formicidae</taxon>
        <taxon>Ponerinae</taxon>
        <taxon>Ponerini</taxon>
        <taxon>Harpegnathos</taxon>
    </lineage>
</organism>
<name>E2C9K6_HARSA</name>